<comment type="caution">
    <text evidence="2">The sequence shown here is derived from an EMBL/GenBank/DDBJ whole genome shotgun (WGS) entry which is preliminary data.</text>
</comment>
<accession>A0A1F5RDS0</accession>
<evidence type="ECO:0000313" key="3">
    <source>
        <dbReference type="Proteomes" id="UP000177230"/>
    </source>
</evidence>
<organism evidence="2 3">
    <name type="scientific">Candidatus Edwardsbacteria bacterium GWF2_54_11</name>
    <dbReference type="NCBI Taxonomy" id="1817851"/>
    <lineage>
        <taxon>Bacteria</taxon>
        <taxon>Candidatus Edwardsiibacteriota</taxon>
    </lineage>
</organism>
<name>A0A1F5RDS0_9BACT</name>
<feature type="chain" id="PRO_5009520738" description="PorV/PorQ family protein" evidence="1">
    <location>
        <begin position="22"/>
        <end position="296"/>
    </location>
</feature>
<feature type="signal peptide" evidence="1">
    <location>
        <begin position="1"/>
        <end position="21"/>
    </location>
</feature>
<keyword evidence="1" id="KW-0732">Signal</keyword>
<proteinExistence type="predicted"/>
<evidence type="ECO:0008006" key="4">
    <source>
        <dbReference type="Google" id="ProtNLM"/>
    </source>
</evidence>
<dbReference type="AlphaFoldDB" id="A0A1F5RDS0"/>
<evidence type="ECO:0000256" key="1">
    <source>
        <dbReference type="SAM" id="SignalP"/>
    </source>
</evidence>
<protein>
    <recommendedName>
        <fullName evidence="4">PorV/PorQ family protein</fullName>
    </recommendedName>
</protein>
<sequence length="296" mass="31896">MKKIFIILLLAAGAAVSPALTPGDRSGVFLTLPQGARPTAMGEAFCAVTGDIYSSYWNPAGLADLGRMTFSASMAPTYLDMYYGYLAGAMTSGQNAFSLAVSHFNYGDMIGLDEHARNQTVFNGSDLGMIAGYARKFPGKKLQAGVNVKILHEAIEQESASSVMFDIGAIKKFQRITLGSSLRNIGPGLNFHDQSGGLPLTLSLGATYYFYDTPLVPAVSIDLPLDDTPVLSLGAEYSPWQYLALRAGLKTERDQGFLSWMRFGFGTSIRGISVDYAMIPGKDLGSTHMFSIGYRK</sequence>
<dbReference type="SUPFAM" id="SSF56935">
    <property type="entry name" value="Porins"/>
    <property type="match status" value="1"/>
</dbReference>
<reference evidence="2 3" key="1">
    <citation type="journal article" date="2016" name="Nat. Commun.">
        <title>Thousands of microbial genomes shed light on interconnected biogeochemical processes in an aquifer system.</title>
        <authorList>
            <person name="Anantharaman K."/>
            <person name="Brown C.T."/>
            <person name="Hug L.A."/>
            <person name="Sharon I."/>
            <person name="Castelle C.J."/>
            <person name="Probst A.J."/>
            <person name="Thomas B.C."/>
            <person name="Singh A."/>
            <person name="Wilkins M.J."/>
            <person name="Karaoz U."/>
            <person name="Brodie E.L."/>
            <person name="Williams K.H."/>
            <person name="Hubbard S.S."/>
            <person name="Banfield J.F."/>
        </authorList>
    </citation>
    <scope>NUCLEOTIDE SEQUENCE [LARGE SCALE GENOMIC DNA]</scope>
</reference>
<dbReference type="NCBIfam" id="NF033709">
    <property type="entry name" value="PorV_fam"/>
    <property type="match status" value="1"/>
</dbReference>
<gene>
    <name evidence="2" type="ORF">A2024_04245</name>
</gene>
<evidence type="ECO:0000313" key="2">
    <source>
        <dbReference type="EMBL" id="OGF12203.1"/>
    </source>
</evidence>
<dbReference type="Gene3D" id="2.40.160.60">
    <property type="entry name" value="Outer membrane protein transport protein (OMPP1/FadL/TodX)"/>
    <property type="match status" value="1"/>
</dbReference>
<dbReference type="Proteomes" id="UP000177230">
    <property type="component" value="Unassembled WGS sequence"/>
</dbReference>
<dbReference type="EMBL" id="MFFM01000034">
    <property type="protein sequence ID" value="OGF12203.1"/>
    <property type="molecule type" value="Genomic_DNA"/>
</dbReference>